<name>A0A934SI95_9MICO</name>
<dbReference type="PIRSF" id="PIRSF028520">
    <property type="entry name" value="UCP028520"/>
    <property type="match status" value="1"/>
</dbReference>
<dbReference type="PANTHER" id="PTHR43877:SF2">
    <property type="entry name" value="AMINOALKYLPHOSPHONATE N-ACETYLTRANSFERASE-RELATED"/>
    <property type="match status" value="1"/>
</dbReference>
<dbReference type="InterPro" id="IPR050832">
    <property type="entry name" value="Bact_Acetyltransf"/>
</dbReference>
<dbReference type="PROSITE" id="PS51186">
    <property type="entry name" value="GNAT"/>
    <property type="match status" value="1"/>
</dbReference>
<evidence type="ECO:0000313" key="5">
    <source>
        <dbReference type="Proteomes" id="UP000636458"/>
    </source>
</evidence>
<dbReference type="InterPro" id="IPR016181">
    <property type="entry name" value="Acyl_CoA_acyltransferase"/>
</dbReference>
<dbReference type="Pfam" id="PF00583">
    <property type="entry name" value="Acetyltransf_1"/>
    <property type="match status" value="1"/>
</dbReference>
<gene>
    <name evidence="4" type="ORF">IV501_00465</name>
</gene>
<keyword evidence="5" id="KW-1185">Reference proteome</keyword>
<comment type="caution">
    <text evidence="4">The sequence shown here is derived from an EMBL/GenBank/DDBJ whole genome shotgun (WGS) entry which is preliminary data.</text>
</comment>
<reference evidence="4" key="1">
    <citation type="submission" date="2021-01" db="EMBL/GenBank/DDBJ databases">
        <title>Lacisediminihabitans sp. nov. strain G11-30, isolated from Antarctic Soil.</title>
        <authorList>
            <person name="Li J."/>
        </authorList>
    </citation>
    <scope>NUCLEOTIDE SEQUENCE</scope>
    <source>
        <strain evidence="4">G11-30</strain>
    </source>
</reference>
<dbReference type="InterPro" id="IPR016890">
    <property type="entry name" value="UCP028520"/>
</dbReference>
<accession>A0A934SI95</accession>
<protein>
    <submittedName>
        <fullName evidence="4">GNAT family N-acetyltransferase</fullName>
    </submittedName>
</protein>
<organism evidence="4 5">
    <name type="scientific">Lacisediminihabitans changchengi</name>
    <dbReference type="NCBI Taxonomy" id="2787634"/>
    <lineage>
        <taxon>Bacteria</taxon>
        <taxon>Bacillati</taxon>
        <taxon>Actinomycetota</taxon>
        <taxon>Actinomycetes</taxon>
        <taxon>Micrococcales</taxon>
        <taxon>Microbacteriaceae</taxon>
        <taxon>Lacisediminihabitans</taxon>
    </lineage>
</organism>
<keyword evidence="2" id="KW-0012">Acyltransferase</keyword>
<dbReference type="SUPFAM" id="SSF55729">
    <property type="entry name" value="Acyl-CoA N-acyltransferases (Nat)"/>
    <property type="match status" value="1"/>
</dbReference>
<evidence type="ECO:0000256" key="1">
    <source>
        <dbReference type="ARBA" id="ARBA00022679"/>
    </source>
</evidence>
<evidence type="ECO:0000313" key="4">
    <source>
        <dbReference type="EMBL" id="MBK4346093.1"/>
    </source>
</evidence>
<dbReference type="GO" id="GO:0016747">
    <property type="term" value="F:acyltransferase activity, transferring groups other than amino-acyl groups"/>
    <property type="evidence" value="ECO:0007669"/>
    <property type="project" value="InterPro"/>
</dbReference>
<dbReference type="PANTHER" id="PTHR43877">
    <property type="entry name" value="AMINOALKYLPHOSPHONATE N-ACETYLTRANSFERASE-RELATED-RELATED"/>
    <property type="match status" value="1"/>
</dbReference>
<feature type="domain" description="N-acetyltransferase" evidence="3">
    <location>
        <begin position="2"/>
        <end position="160"/>
    </location>
</feature>
<evidence type="ECO:0000256" key="2">
    <source>
        <dbReference type="ARBA" id="ARBA00023315"/>
    </source>
</evidence>
<dbReference type="EMBL" id="JAEPES010000001">
    <property type="protein sequence ID" value="MBK4346093.1"/>
    <property type="molecule type" value="Genomic_DNA"/>
</dbReference>
<dbReference type="InterPro" id="IPR000182">
    <property type="entry name" value="GNAT_dom"/>
</dbReference>
<dbReference type="Proteomes" id="UP000636458">
    <property type="component" value="Unassembled WGS sequence"/>
</dbReference>
<proteinExistence type="predicted"/>
<dbReference type="CDD" id="cd04301">
    <property type="entry name" value="NAT_SF"/>
    <property type="match status" value="1"/>
</dbReference>
<dbReference type="RefSeq" id="WP_200554454.1">
    <property type="nucleotide sequence ID" value="NZ_JAEPES010000001.1"/>
</dbReference>
<evidence type="ECO:0000259" key="3">
    <source>
        <dbReference type="PROSITE" id="PS51186"/>
    </source>
</evidence>
<dbReference type="AlphaFoldDB" id="A0A934SI95"/>
<sequence>MLSLRPLTAVDIPRIVELNDAAHPAVPITSEREMADLLELAGFTFAAVAGDDLQGFLIGMTPGSTYSSENYRFFDGRGVDYLYIDRIVIDPTVRGAGIGRTLYTAVFELAREQGRTEVDCEVNIEPPNPESLAFHARMGFERVGEQETKGGSVEVALLAAPVRD</sequence>
<keyword evidence="1" id="KW-0808">Transferase</keyword>
<dbReference type="Gene3D" id="3.40.630.30">
    <property type="match status" value="1"/>
</dbReference>